<dbReference type="Gene3D" id="3.10.10.10">
    <property type="entry name" value="HIV Type 1 Reverse Transcriptase, subunit A, domain 1"/>
    <property type="match status" value="1"/>
</dbReference>
<dbReference type="AlphaFoldDB" id="A0A8S2IDN1"/>
<dbReference type="PROSITE" id="PS50878">
    <property type="entry name" value="RT_POL"/>
    <property type="match status" value="1"/>
</dbReference>
<dbReference type="CDD" id="cd01647">
    <property type="entry name" value="RT_LTR"/>
    <property type="match status" value="1"/>
</dbReference>
<dbReference type="EMBL" id="CAJOBA010005030">
    <property type="protein sequence ID" value="CAF3730909.1"/>
    <property type="molecule type" value="Genomic_DNA"/>
</dbReference>
<dbReference type="InterPro" id="IPR000477">
    <property type="entry name" value="RT_dom"/>
</dbReference>
<dbReference type="Gene3D" id="3.30.70.270">
    <property type="match status" value="1"/>
</dbReference>
<dbReference type="PANTHER" id="PTHR24559:SF444">
    <property type="entry name" value="REVERSE TRANSCRIPTASE DOMAIN-CONTAINING PROTEIN"/>
    <property type="match status" value="1"/>
</dbReference>
<dbReference type="InterPro" id="IPR043502">
    <property type="entry name" value="DNA/RNA_pol_sf"/>
</dbReference>
<protein>
    <recommendedName>
        <fullName evidence="1">Reverse transcriptase domain-containing protein</fullName>
    </recommendedName>
</protein>
<dbReference type="Proteomes" id="UP000682733">
    <property type="component" value="Unassembled WGS sequence"/>
</dbReference>
<sequence length="399" mass="46498">MEWMNYYDVIIRPRHKQIHVHSRRQQTLIPFDDDLAIDVKLVQQYTILPREEAIVEIKTPIIAAKHLYHEAINKQMQEQKRISVSDGLIVVNEYKFKVKVYNLSTSTVTLQHNMHFGTISRLSVNTYFSTMMEQGKIPANDLTGQENQTVFCKTTSIKDYSSLFDTTTPRKVITPIHHVIDTGDHSPVTARPYFKTIQQRKDIQNEIDKMLKSGMVVPSHSSWSSPVILLKKPNGEFRFIVDYRKLNSSTKKDAYPQPTTEELLQRLGGHKWFTKLDLKSGYFQIPIQDQDKEKIAFCTQDGLYQFEVLSMGLMNAPPTFQRVMNNIIGYNRWDYVLIYLDDTIIFSDTFEQHLQHLNQILPILNQHQFQLNYKKCLIAVQQLEFLSHVITSDTIEPSK</sequence>
<dbReference type="InterPro" id="IPR053134">
    <property type="entry name" value="RNA-dir_DNA_polymerase"/>
</dbReference>
<evidence type="ECO:0000313" key="3">
    <source>
        <dbReference type="EMBL" id="CAF3730909.1"/>
    </source>
</evidence>
<dbReference type="Pfam" id="PF00078">
    <property type="entry name" value="RVT_1"/>
    <property type="match status" value="1"/>
</dbReference>
<dbReference type="InterPro" id="IPR043128">
    <property type="entry name" value="Rev_trsase/Diguanyl_cyclase"/>
</dbReference>
<evidence type="ECO:0000313" key="2">
    <source>
        <dbReference type="EMBL" id="CAF0957876.1"/>
    </source>
</evidence>
<dbReference type="EMBL" id="CAJNOK010005025">
    <property type="protein sequence ID" value="CAF0957876.1"/>
    <property type="molecule type" value="Genomic_DNA"/>
</dbReference>
<dbReference type="SUPFAM" id="SSF56672">
    <property type="entry name" value="DNA/RNA polymerases"/>
    <property type="match status" value="1"/>
</dbReference>
<dbReference type="PANTHER" id="PTHR24559">
    <property type="entry name" value="TRANSPOSON TY3-I GAG-POL POLYPROTEIN"/>
    <property type="match status" value="1"/>
</dbReference>
<organism evidence="3 4">
    <name type="scientific">Didymodactylos carnosus</name>
    <dbReference type="NCBI Taxonomy" id="1234261"/>
    <lineage>
        <taxon>Eukaryota</taxon>
        <taxon>Metazoa</taxon>
        <taxon>Spiralia</taxon>
        <taxon>Gnathifera</taxon>
        <taxon>Rotifera</taxon>
        <taxon>Eurotatoria</taxon>
        <taxon>Bdelloidea</taxon>
        <taxon>Philodinida</taxon>
        <taxon>Philodinidae</taxon>
        <taxon>Didymodactylos</taxon>
    </lineage>
</organism>
<dbReference type="Proteomes" id="UP000677228">
    <property type="component" value="Unassembled WGS sequence"/>
</dbReference>
<evidence type="ECO:0000313" key="4">
    <source>
        <dbReference type="Proteomes" id="UP000682733"/>
    </source>
</evidence>
<comment type="caution">
    <text evidence="3">The sequence shown here is derived from an EMBL/GenBank/DDBJ whole genome shotgun (WGS) entry which is preliminary data.</text>
</comment>
<gene>
    <name evidence="2" type="ORF">OVA965_LOCUS12479</name>
    <name evidence="3" type="ORF">TMI583_LOCUS12483</name>
</gene>
<accession>A0A8S2IDN1</accession>
<reference evidence="3" key="1">
    <citation type="submission" date="2021-02" db="EMBL/GenBank/DDBJ databases">
        <authorList>
            <person name="Nowell W R."/>
        </authorList>
    </citation>
    <scope>NUCLEOTIDE SEQUENCE</scope>
</reference>
<feature type="domain" description="Reverse transcriptase" evidence="1">
    <location>
        <begin position="211"/>
        <end position="390"/>
    </location>
</feature>
<evidence type="ECO:0000259" key="1">
    <source>
        <dbReference type="PROSITE" id="PS50878"/>
    </source>
</evidence>
<name>A0A8S2IDN1_9BILA</name>
<proteinExistence type="predicted"/>